<name>A0A0H3CVV1_AMYMU</name>
<dbReference type="eggNOG" id="COG0464">
    <property type="taxonomic scope" value="Bacteria"/>
</dbReference>
<dbReference type="HOGENOM" id="CLU_041012_1_0_11"/>
<evidence type="ECO:0000256" key="1">
    <source>
        <dbReference type="SAM" id="MobiDB-lite"/>
    </source>
</evidence>
<reference evidence="3 4" key="1">
    <citation type="journal article" date="2010" name="Cell Res.">
        <title>Complete genome sequence of the rifamycin SV-producing Amycolatopsis mediterranei U32 revealed its genetic characteristics in phylogeny and metabolism.</title>
        <authorList>
            <person name="Zhao W."/>
            <person name="Zhong Y."/>
            <person name="Yuan H."/>
            <person name="Wang J."/>
            <person name="Zheng H."/>
            <person name="Wang Y."/>
            <person name="Cen X."/>
            <person name="Xu F."/>
            <person name="Bai J."/>
            <person name="Han X."/>
            <person name="Lu G."/>
            <person name="Zhu Y."/>
            <person name="Shao Z."/>
            <person name="Yan H."/>
            <person name="Li C."/>
            <person name="Peng N."/>
            <person name="Zhang Z."/>
            <person name="Zhang Y."/>
            <person name="Lin W."/>
            <person name="Fan Y."/>
            <person name="Qin Z."/>
            <person name="Hu Y."/>
            <person name="Zhu B."/>
            <person name="Wang S."/>
            <person name="Ding X."/>
            <person name="Zhao G.P."/>
        </authorList>
    </citation>
    <scope>NUCLEOTIDE SEQUENCE [LARGE SCALE GENOMIC DNA]</scope>
    <source>
        <strain evidence="4">U-32</strain>
    </source>
</reference>
<sequence length="449" mass="48451">MPDLDTALSAIDAAIADPDSGTRTVCGHCGTALAGSPSDDFCTEECQTAWLAEHAAGPDPVDNGAGPDRDLAEQDPARPMPYMPAPPPPPSGAQILDKVAAFVSRFNVFPSEHCAATLALWYAHTHAAEHFYVTPRLILDSAEPGSGKTRVLEVAQFLVRSAEMTLSATTAALFRLVSDGPITILFDEVDAIFNPAKGGNTEDLRAMLNAGYKRSATIPRCVGDARAMKVERFKVYAPVALAGIAGHMPDTITTRAITFHMRRRAPGETVEPFKERVVERQAAPLRDKLATWVASVGNQVGDAEPEMPEGVTDRAAEIWEPLLAIADAAGEHWPATARAACAYFVASNSNRGGSFGIQLLADMRRIFAQRNTDRLPSTFIIAELLEMEESDWTDVKGKPLNPRMMAKELARYDVKPTTFKYDGDSVKGYTTTGETGLADAWSRYLPTAG</sequence>
<dbReference type="GeneID" id="92868153"/>
<dbReference type="InterPro" id="IPR022081">
    <property type="entry name" value="DUF3631"/>
</dbReference>
<dbReference type="AlphaFoldDB" id="A0A0H3CVV1"/>
<dbReference type="KEGG" id="amd:AMED_0353"/>
<feature type="compositionally biased region" description="Basic and acidic residues" evidence="1">
    <location>
        <begin position="67"/>
        <end position="76"/>
    </location>
</feature>
<feature type="region of interest" description="Disordered" evidence="1">
    <location>
        <begin position="55"/>
        <end position="89"/>
    </location>
</feature>
<dbReference type="OrthoDB" id="3261135at2"/>
<dbReference type="RefSeq" id="WP_013222299.1">
    <property type="nucleotide sequence ID" value="NC_014318.1"/>
</dbReference>
<evidence type="ECO:0000259" key="2">
    <source>
        <dbReference type="Pfam" id="PF12307"/>
    </source>
</evidence>
<evidence type="ECO:0000313" key="4">
    <source>
        <dbReference type="Proteomes" id="UP000000328"/>
    </source>
</evidence>
<evidence type="ECO:0000313" key="3">
    <source>
        <dbReference type="EMBL" id="ADJ42175.1"/>
    </source>
</evidence>
<proteinExistence type="predicted"/>
<dbReference type="Pfam" id="PF12307">
    <property type="entry name" value="DUF3631"/>
    <property type="match status" value="1"/>
</dbReference>
<protein>
    <recommendedName>
        <fullName evidence="2">DUF3631 domain-containing protein</fullName>
    </recommendedName>
</protein>
<dbReference type="PATRIC" id="fig|749927.5.peg.363"/>
<accession>A0A0H3CVV1</accession>
<feature type="domain" description="DUF3631" evidence="2">
    <location>
        <begin position="260"/>
        <end position="444"/>
    </location>
</feature>
<dbReference type="Proteomes" id="UP000000328">
    <property type="component" value="Chromosome"/>
</dbReference>
<gene>
    <name evidence="3" type="ordered locus">AMED_0353</name>
</gene>
<dbReference type="EMBL" id="CP002000">
    <property type="protein sequence ID" value="ADJ42175.1"/>
    <property type="molecule type" value="Genomic_DNA"/>
</dbReference>
<feature type="compositionally biased region" description="Pro residues" evidence="1">
    <location>
        <begin position="78"/>
        <end position="89"/>
    </location>
</feature>
<organism evidence="3 4">
    <name type="scientific">Amycolatopsis mediterranei (strain U-32)</name>
    <dbReference type="NCBI Taxonomy" id="749927"/>
    <lineage>
        <taxon>Bacteria</taxon>
        <taxon>Bacillati</taxon>
        <taxon>Actinomycetota</taxon>
        <taxon>Actinomycetes</taxon>
        <taxon>Pseudonocardiales</taxon>
        <taxon>Pseudonocardiaceae</taxon>
        <taxon>Amycolatopsis</taxon>
    </lineage>
</organism>